<comment type="caution">
    <text evidence="1">The sequence shown here is derived from an EMBL/GenBank/DDBJ whole genome shotgun (WGS) entry which is preliminary data.</text>
</comment>
<dbReference type="Proteomes" id="UP000766486">
    <property type="component" value="Unassembled WGS sequence"/>
</dbReference>
<gene>
    <name evidence="1" type="ORF">CLO192961_LOCUS227150</name>
</gene>
<keyword evidence="2" id="KW-1185">Reference proteome</keyword>
<name>A0ABY6UD85_BIOOC</name>
<evidence type="ECO:0000313" key="1">
    <source>
        <dbReference type="EMBL" id="VUC28155.1"/>
    </source>
</evidence>
<protein>
    <submittedName>
        <fullName evidence="1">Uncharacterized protein</fullName>
    </submittedName>
</protein>
<evidence type="ECO:0000313" key="2">
    <source>
        <dbReference type="Proteomes" id="UP000766486"/>
    </source>
</evidence>
<accession>A0ABY6UD85</accession>
<dbReference type="EMBL" id="CABFNS010000781">
    <property type="protein sequence ID" value="VUC28155.1"/>
    <property type="molecule type" value="Genomic_DNA"/>
</dbReference>
<organism evidence="1 2">
    <name type="scientific">Bionectria ochroleuca</name>
    <name type="common">Gliocladium roseum</name>
    <dbReference type="NCBI Taxonomy" id="29856"/>
    <lineage>
        <taxon>Eukaryota</taxon>
        <taxon>Fungi</taxon>
        <taxon>Dikarya</taxon>
        <taxon>Ascomycota</taxon>
        <taxon>Pezizomycotina</taxon>
        <taxon>Sordariomycetes</taxon>
        <taxon>Hypocreomycetidae</taxon>
        <taxon>Hypocreales</taxon>
        <taxon>Bionectriaceae</taxon>
        <taxon>Clonostachys</taxon>
    </lineage>
</organism>
<sequence length="62" mass="6634">MDGTRQATYDSSGLNGRIEVLVPEEGVQRVGSAGPICGVGMRPAVFVALVSKYLVHFYHEAP</sequence>
<proteinExistence type="predicted"/>
<reference evidence="1 2" key="1">
    <citation type="submission" date="2019-06" db="EMBL/GenBank/DDBJ databases">
        <authorList>
            <person name="Broberg M."/>
        </authorList>
    </citation>
    <scope>NUCLEOTIDE SEQUENCE [LARGE SCALE GENOMIC DNA]</scope>
</reference>